<evidence type="ECO:0000313" key="3">
    <source>
        <dbReference type="EMBL" id="CAB9505382.1"/>
    </source>
</evidence>
<evidence type="ECO:0000256" key="2">
    <source>
        <dbReference type="SAM" id="MobiDB-lite"/>
    </source>
</evidence>
<keyword evidence="4" id="KW-1185">Reference proteome</keyword>
<sequence length="613" mass="68957">MWGFSSRKDQDSQSTDNDDHKMSPSKRSRRRIGGKKKEKGPVNDKGSATSGAKKAMGALSFSRSNGSKQQQHPPLNEQAPGLNSSQQELEWRNQNDAEEQEQDINVDVSDDQGIEILLDMSTHNHNNPNPYAPRHPKSPATKSGHHSRRSMSNHKTKDRRSAPPDPKRQTEPAPSSLLSPMVVSDNSKTVVSLEHDVLVKRTKIYRAQFSIFFPIPTLPSDPLAHRDQRRHRIPLGGRGRVDGVAYNDQIRMLQNSNPLDEITSVRMELKKMKMEIDALEEDKEALEQRWLTLNQQQRQQYLGAGARSKQSVTGTNDTVDWDIHRLLSSKRKLSNKERTDFEVRRGNCVTVYLQNPRAEDAFLSKCCGAKQIPPKKTRRRVITVDPQNCRPGGAGATIRHLALLPKGSSFFVSRDNGKSYSWGQLPPRLLQRMKSQGLDPVKHCGELLYLSTGPNGYYYAEFSTGECWWGCAGEDKEFYEILQHWEIYRVVFGASVKHTAVNGNSNQTREVLTNSWIILGRDGRAAWKNLPSRLHQTLESRLANSAAPAEVALGSGDSYYVRFLDGTVDYCLPAELAAVCERIQRSGGVITDMALNPEASHEFMVRHTEIPTN</sequence>
<proteinExistence type="predicted"/>
<feature type="compositionally biased region" description="Basic residues" evidence="2">
    <location>
        <begin position="23"/>
        <end position="38"/>
    </location>
</feature>
<feature type="compositionally biased region" description="Basic and acidic residues" evidence="2">
    <location>
        <begin position="1"/>
        <end position="22"/>
    </location>
</feature>
<dbReference type="OrthoDB" id="47980at2759"/>
<keyword evidence="1" id="KW-0175">Coiled coil</keyword>
<organism evidence="3 4">
    <name type="scientific">Seminavis robusta</name>
    <dbReference type="NCBI Taxonomy" id="568900"/>
    <lineage>
        <taxon>Eukaryota</taxon>
        <taxon>Sar</taxon>
        <taxon>Stramenopiles</taxon>
        <taxon>Ochrophyta</taxon>
        <taxon>Bacillariophyta</taxon>
        <taxon>Bacillariophyceae</taxon>
        <taxon>Bacillariophycidae</taxon>
        <taxon>Naviculales</taxon>
        <taxon>Naviculaceae</taxon>
        <taxon>Seminavis</taxon>
    </lineage>
</organism>
<name>A0A9N8DLQ8_9STRA</name>
<comment type="caution">
    <text evidence="3">The sequence shown here is derived from an EMBL/GenBank/DDBJ whole genome shotgun (WGS) entry which is preliminary data.</text>
</comment>
<gene>
    <name evidence="3" type="ORF">SEMRO_229_G092980.1</name>
</gene>
<dbReference type="Proteomes" id="UP001153069">
    <property type="component" value="Unassembled WGS sequence"/>
</dbReference>
<feature type="region of interest" description="Disordered" evidence="2">
    <location>
        <begin position="1"/>
        <end position="107"/>
    </location>
</feature>
<reference evidence="3" key="1">
    <citation type="submission" date="2020-06" db="EMBL/GenBank/DDBJ databases">
        <authorList>
            <consortium name="Plant Systems Biology data submission"/>
        </authorList>
    </citation>
    <scope>NUCLEOTIDE SEQUENCE</scope>
    <source>
        <strain evidence="3">D6</strain>
    </source>
</reference>
<dbReference type="EMBL" id="CAICTM010000228">
    <property type="protein sequence ID" value="CAB9505382.1"/>
    <property type="molecule type" value="Genomic_DNA"/>
</dbReference>
<feature type="region of interest" description="Disordered" evidence="2">
    <location>
        <begin position="121"/>
        <end position="181"/>
    </location>
</feature>
<feature type="compositionally biased region" description="Basic and acidic residues" evidence="2">
    <location>
        <begin position="159"/>
        <end position="170"/>
    </location>
</feature>
<dbReference type="AlphaFoldDB" id="A0A9N8DLQ8"/>
<feature type="coiled-coil region" evidence="1">
    <location>
        <begin position="262"/>
        <end position="296"/>
    </location>
</feature>
<feature type="compositionally biased region" description="Basic residues" evidence="2">
    <location>
        <begin position="143"/>
        <end position="158"/>
    </location>
</feature>
<feature type="compositionally biased region" description="Acidic residues" evidence="2">
    <location>
        <begin position="96"/>
        <end position="107"/>
    </location>
</feature>
<evidence type="ECO:0000256" key="1">
    <source>
        <dbReference type="SAM" id="Coils"/>
    </source>
</evidence>
<feature type="compositionally biased region" description="Polar residues" evidence="2">
    <location>
        <begin position="61"/>
        <end position="73"/>
    </location>
</feature>
<accession>A0A9N8DLQ8</accession>
<evidence type="ECO:0000313" key="4">
    <source>
        <dbReference type="Proteomes" id="UP001153069"/>
    </source>
</evidence>
<protein>
    <submittedName>
        <fullName evidence="3">Uncharacterized protein</fullName>
    </submittedName>
</protein>
<feature type="compositionally biased region" description="Polar residues" evidence="2">
    <location>
        <begin position="172"/>
        <end position="181"/>
    </location>
</feature>